<keyword evidence="2" id="KW-1185">Reference proteome</keyword>
<dbReference type="EMBL" id="GL348714">
    <property type="protein sequence ID" value="EFH63040.1"/>
    <property type="molecule type" value="Genomic_DNA"/>
</dbReference>
<dbReference type="KEGG" id="aly:9322847"/>
<sequence length="131" mass="14641">MDGSINTYGKSLWCEGFSILGAALAWRAVKESTYRMVNETPMTQDNQPALSSFMSKENVERLALGLCEMRGTALKVVKMLSIHDESCSCSDKYQIQTIIVLWKLKLCGNSFEIKEIGEKIFVKSKRSSSSS</sequence>
<evidence type="ECO:0000313" key="1">
    <source>
        <dbReference type="EMBL" id="EFH63040.1"/>
    </source>
</evidence>
<reference evidence="2" key="1">
    <citation type="journal article" date="2011" name="Nat. Genet.">
        <title>The Arabidopsis lyrata genome sequence and the basis of rapid genome size change.</title>
        <authorList>
            <person name="Hu T.T."/>
            <person name="Pattyn P."/>
            <person name="Bakker E.G."/>
            <person name="Cao J."/>
            <person name="Cheng J.-F."/>
            <person name="Clark R.M."/>
            <person name="Fahlgren N."/>
            <person name="Fawcett J.A."/>
            <person name="Grimwood J."/>
            <person name="Gundlach H."/>
            <person name="Haberer G."/>
            <person name="Hollister J.D."/>
            <person name="Ossowski S."/>
            <person name="Ottilar R.P."/>
            <person name="Salamov A.A."/>
            <person name="Schneeberger K."/>
            <person name="Spannagl M."/>
            <person name="Wang X."/>
            <person name="Yang L."/>
            <person name="Nasrallah M.E."/>
            <person name="Bergelson J."/>
            <person name="Carrington J.C."/>
            <person name="Gaut B.S."/>
            <person name="Schmutz J."/>
            <person name="Mayer K.F.X."/>
            <person name="Van de Peer Y."/>
            <person name="Grigoriev I.V."/>
            <person name="Nordborg M."/>
            <person name="Weigel D."/>
            <person name="Guo Y.-L."/>
        </authorList>
    </citation>
    <scope>NUCLEOTIDE SEQUENCE [LARGE SCALE GENOMIC DNA]</scope>
    <source>
        <strain evidence="2">cv. MN47</strain>
    </source>
</reference>
<dbReference type="HOGENOM" id="CLU_158876_0_0_1"/>
<dbReference type="OrthoDB" id="201153at2759"/>
<gene>
    <name evidence="1" type="ORF">ARALYDRAFT_893835</name>
</gene>
<evidence type="ECO:0000313" key="2">
    <source>
        <dbReference type="Proteomes" id="UP000008694"/>
    </source>
</evidence>
<dbReference type="eggNOG" id="KOG1234">
    <property type="taxonomic scope" value="Eukaryota"/>
</dbReference>
<dbReference type="AlphaFoldDB" id="D7KZ29"/>
<organism evidence="2">
    <name type="scientific">Arabidopsis lyrata subsp. lyrata</name>
    <name type="common">Lyre-leaved rock-cress</name>
    <dbReference type="NCBI Taxonomy" id="81972"/>
    <lineage>
        <taxon>Eukaryota</taxon>
        <taxon>Viridiplantae</taxon>
        <taxon>Streptophyta</taxon>
        <taxon>Embryophyta</taxon>
        <taxon>Tracheophyta</taxon>
        <taxon>Spermatophyta</taxon>
        <taxon>Magnoliopsida</taxon>
        <taxon>eudicotyledons</taxon>
        <taxon>Gunneridae</taxon>
        <taxon>Pentapetalae</taxon>
        <taxon>rosids</taxon>
        <taxon>malvids</taxon>
        <taxon>Brassicales</taxon>
        <taxon>Brassicaceae</taxon>
        <taxon>Camelineae</taxon>
        <taxon>Arabidopsis</taxon>
    </lineage>
</organism>
<dbReference type="GO" id="GO:0006744">
    <property type="term" value="P:ubiquinone biosynthetic process"/>
    <property type="evidence" value="ECO:0007669"/>
    <property type="project" value="TreeGrafter"/>
</dbReference>
<name>D7KZ29_ARALL</name>
<dbReference type="InterPro" id="IPR051409">
    <property type="entry name" value="Atypical_kinase_ADCK"/>
</dbReference>
<dbReference type="Proteomes" id="UP000008694">
    <property type="component" value="Unassembled WGS sequence"/>
</dbReference>
<dbReference type="PANTHER" id="PTHR43851">
    <property type="match status" value="1"/>
</dbReference>
<dbReference type="PANTHER" id="PTHR43851:SF3">
    <property type="entry name" value="COENZYME Q8"/>
    <property type="match status" value="1"/>
</dbReference>
<accession>D7KZ29</accession>
<protein>
    <submittedName>
        <fullName evidence="1">Uncharacterized protein</fullName>
    </submittedName>
</protein>
<dbReference type="Gramene" id="scaffold_200909.1">
    <property type="protein sequence ID" value="scaffold_200909.1"/>
    <property type="gene ID" value="scaffold_200909.1"/>
</dbReference>
<proteinExistence type="predicted"/>
<dbReference type="STRING" id="81972.D7KZ29"/>